<proteinExistence type="predicted"/>
<dbReference type="Proteomes" id="UP001564626">
    <property type="component" value="Unassembled WGS sequence"/>
</dbReference>
<organism evidence="2 3">
    <name type="scientific">Saccharopolyspora cebuensis</name>
    <dbReference type="NCBI Taxonomy" id="418759"/>
    <lineage>
        <taxon>Bacteria</taxon>
        <taxon>Bacillati</taxon>
        <taxon>Actinomycetota</taxon>
        <taxon>Actinomycetes</taxon>
        <taxon>Pseudonocardiales</taxon>
        <taxon>Pseudonocardiaceae</taxon>
        <taxon>Saccharopolyspora</taxon>
    </lineage>
</organism>
<protein>
    <submittedName>
        <fullName evidence="2">Uncharacterized protein</fullName>
    </submittedName>
</protein>
<evidence type="ECO:0000256" key="1">
    <source>
        <dbReference type="SAM" id="MobiDB-lite"/>
    </source>
</evidence>
<dbReference type="EMBL" id="JBGEHV010000068">
    <property type="protein sequence ID" value="MEY8042862.1"/>
    <property type="molecule type" value="Genomic_DNA"/>
</dbReference>
<evidence type="ECO:0000313" key="3">
    <source>
        <dbReference type="Proteomes" id="UP001564626"/>
    </source>
</evidence>
<reference evidence="2 3" key="1">
    <citation type="submission" date="2024-08" db="EMBL/GenBank/DDBJ databases">
        <title>Genome mining of Saccharopolyspora cebuensis PGLac3 from Nigerian medicinal plant.</title>
        <authorList>
            <person name="Ezeobiora C.E."/>
            <person name="Igbokwe N.H."/>
            <person name="Amin D.H."/>
            <person name="Mendie U.E."/>
        </authorList>
    </citation>
    <scope>NUCLEOTIDE SEQUENCE [LARGE SCALE GENOMIC DNA]</scope>
    <source>
        <strain evidence="2 3">PGLac3</strain>
    </source>
</reference>
<dbReference type="RefSeq" id="WP_345362762.1">
    <property type="nucleotide sequence ID" value="NZ_BAABII010000007.1"/>
</dbReference>
<evidence type="ECO:0000313" key="2">
    <source>
        <dbReference type="EMBL" id="MEY8042862.1"/>
    </source>
</evidence>
<keyword evidence="3" id="KW-1185">Reference proteome</keyword>
<sequence length="93" mass="10406">MPSTQDLAELRRTLNQLRSGVGALRTRYGDVPGVRRLSNDLDRFDIDLADLSAAMPVPRRSVEAEDVVLVPDTPYDPELWRDADDEGIGGRRQ</sequence>
<accession>A0ABV4CSD3</accession>
<comment type="caution">
    <text evidence="2">The sequence shown here is derived from an EMBL/GenBank/DDBJ whole genome shotgun (WGS) entry which is preliminary data.</text>
</comment>
<name>A0ABV4CSD3_9PSEU</name>
<feature type="region of interest" description="Disordered" evidence="1">
    <location>
        <begin position="73"/>
        <end position="93"/>
    </location>
</feature>
<gene>
    <name evidence="2" type="ORF">AB8O55_25940</name>
</gene>